<dbReference type="AlphaFoldDB" id="A0A2C5XBQ2"/>
<comment type="similarity">
    <text evidence="2">Belongs to the ATP12 family.</text>
</comment>
<dbReference type="OrthoDB" id="5322896at2759"/>
<keyword evidence="5" id="KW-0143">Chaperone</keyword>
<accession>A0A2C5XBQ2</accession>
<dbReference type="Gene3D" id="1.10.3580.10">
    <property type="entry name" value="ATP12 ATPase"/>
    <property type="match status" value="1"/>
</dbReference>
<dbReference type="GO" id="GO:0033615">
    <property type="term" value="P:mitochondrial proton-transporting ATP synthase complex assembly"/>
    <property type="evidence" value="ECO:0007669"/>
    <property type="project" value="TreeGrafter"/>
</dbReference>
<organism evidence="7 8">
    <name type="scientific">Ophiocordyceps australis</name>
    <dbReference type="NCBI Taxonomy" id="1399860"/>
    <lineage>
        <taxon>Eukaryota</taxon>
        <taxon>Fungi</taxon>
        <taxon>Dikarya</taxon>
        <taxon>Ascomycota</taxon>
        <taxon>Pezizomycotina</taxon>
        <taxon>Sordariomycetes</taxon>
        <taxon>Hypocreomycetidae</taxon>
        <taxon>Hypocreales</taxon>
        <taxon>Ophiocordycipitaceae</taxon>
        <taxon>Ophiocordyceps</taxon>
    </lineage>
</organism>
<comment type="subcellular location">
    <subcellularLocation>
        <location evidence="1">Mitochondrion</location>
    </subcellularLocation>
</comment>
<dbReference type="PANTHER" id="PTHR21013:SF10">
    <property type="entry name" value="ATP SYNTHASE MITOCHONDRIAL F1 COMPLEX ASSEMBLY FACTOR 2"/>
    <property type="match status" value="1"/>
</dbReference>
<keyword evidence="4" id="KW-0496">Mitochondrion</keyword>
<dbReference type="GO" id="GO:0005739">
    <property type="term" value="C:mitochondrion"/>
    <property type="evidence" value="ECO:0007669"/>
    <property type="project" value="UniProtKB-SubCell"/>
</dbReference>
<dbReference type="Pfam" id="PF07542">
    <property type="entry name" value="ATP12"/>
    <property type="match status" value="1"/>
</dbReference>
<dbReference type="SUPFAM" id="SSF160909">
    <property type="entry name" value="ATP12-like"/>
    <property type="match status" value="1"/>
</dbReference>
<protein>
    <recommendedName>
        <fullName evidence="9">ATP12 chaperone protein</fullName>
    </recommendedName>
</protein>
<evidence type="ECO:0000256" key="6">
    <source>
        <dbReference type="SAM" id="MobiDB-lite"/>
    </source>
</evidence>
<dbReference type="Gene3D" id="3.30.2180.10">
    <property type="entry name" value="ATP12-like"/>
    <property type="match status" value="1"/>
</dbReference>
<proteinExistence type="inferred from homology"/>
<dbReference type="EMBL" id="NJET01000008">
    <property type="protein sequence ID" value="PHH66379.1"/>
    <property type="molecule type" value="Genomic_DNA"/>
</dbReference>
<sequence>MSLLSWERARPPTLPGPQSRVLLKNSKTGKSAPVSGRFWSNVRVEEVDGTLQIFLDSRPLRHPQTREIIKLPLSKTNLAAALAHEWDSLTSAQQATKQHLIPLTSLICRALDIERDDESSAPRLGKIRTDIAASAMRYLDTDTLLCWAPPPGEFEVRNKAGEALRDVQKKVARETLAFLATHVWPDITIEPVLDGHCIVPRRQAEGVRETIQDWVEGLNAWDLAGLERAVLAGKSLVAAARLVAEWSESPAGRHVPVKTHRFGVEEAAKALNLETDWQTSRWGEVEDTHDVNNEDLRRQLGSVFLIISGAGKPF</sequence>
<comment type="caution">
    <text evidence="7">The sequence shown here is derived from an EMBL/GenBank/DDBJ whole genome shotgun (WGS) entry which is preliminary data.</text>
</comment>
<feature type="region of interest" description="Disordered" evidence="6">
    <location>
        <begin position="1"/>
        <end position="32"/>
    </location>
</feature>
<evidence type="ECO:0000313" key="8">
    <source>
        <dbReference type="Proteomes" id="UP000226192"/>
    </source>
</evidence>
<keyword evidence="3" id="KW-0809">Transit peptide</keyword>
<evidence type="ECO:0000256" key="1">
    <source>
        <dbReference type="ARBA" id="ARBA00004173"/>
    </source>
</evidence>
<reference evidence="7 8" key="1">
    <citation type="submission" date="2017-06" db="EMBL/GenBank/DDBJ databases">
        <title>Ant-infecting Ophiocordyceps genomes reveal a high diversity of potential behavioral manipulation genes and a possible major role for enterotoxins.</title>
        <authorList>
            <person name="De Bekker C."/>
            <person name="Evans H.C."/>
            <person name="Brachmann A."/>
            <person name="Hughes D.P."/>
        </authorList>
    </citation>
    <scope>NUCLEOTIDE SEQUENCE [LARGE SCALE GENOMIC DNA]</scope>
    <source>
        <strain evidence="7 8">Map64</strain>
    </source>
</reference>
<evidence type="ECO:0000256" key="3">
    <source>
        <dbReference type="ARBA" id="ARBA00022946"/>
    </source>
</evidence>
<dbReference type="Proteomes" id="UP000226192">
    <property type="component" value="Unassembled WGS sequence"/>
</dbReference>
<name>A0A2C5XBQ2_9HYPO</name>
<dbReference type="InterPro" id="IPR011419">
    <property type="entry name" value="ATP12_ATP_synth-F1-assembly"/>
</dbReference>
<evidence type="ECO:0000313" key="7">
    <source>
        <dbReference type="EMBL" id="PHH66379.1"/>
    </source>
</evidence>
<dbReference type="PANTHER" id="PTHR21013">
    <property type="entry name" value="ATP SYNTHASE MITOCHONDRIAL F1 COMPLEX ASSEMBLY FACTOR 2/ATP12 PROTEIN, MITOCHONDRIAL PRECURSOR"/>
    <property type="match status" value="1"/>
</dbReference>
<dbReference type="InterPro" id="IPR023335">
    <property type="entry name" value="ATP12_ortho_dom_sf"/>
</dbReference>
<evidence type="ECO:0000256" key="2">
    <source>
        <dbReference type="ARBA" id="ARBA00008231"/>
    </source>
</evidence>
<evidence type="ECO:0000256" key="5">
    <source>
        <dbReference type="ARBA" id="ARBA00023186"/>
    </source>
</evidence>
<gene>
    <name evidence="7" type="ORF">CDD81_7434</name>
</gene>
<dbReference type="STRING" id="1399860.A0A2C5XBQ2"/>
<keyword evidence="8" id="KW-1185">Reference proteome</keyword>
<dbReference type="InterPro" id="IPR042272">
    <property type="entry name" value="ATP12_ATP_synth-F1-assembly_N"/>
</dbReference>
<evidence type="ECO:0000256" key="4">
    <source>
        <dbReference type="ARBA" id="ARBA00023128"/>
    </source>
</evidence>
<evidence type="ECO:0008006" key="9">
    <source>
        <dbReference type="Google" id="ProtNLM"/>
    </source>
</evidence>